<feature type="region of interest" description="Disordered" evidence="1">
    <location>
        <begin position="1"/>
        <end position="50"/>
    </location>
</feature>
<dbReference type="Proteomes" id="UP000321224">
    <property type="component" value="Unassembled WGS sequence"/>
</dbReference>
<dbReference type="AlphaFoldDB" id="A0A511H9F9"/>
<reference evidence="2 3" key="1">
    <citation type="submission" date="2019-07" db="EMBL/GenBank/DDBJ databases">
        <title>Whole genome shotgun sequence of Myxococcus virescens NBRC 100334.</title>
        <authorList>
            <person name="Hosoyama A."/>
            <person name="Uohara A."/>
            <person name="Ohji S."/>
            <person name="Ichikawa N."/>
        </authorList>
    </citation>
    <scope>NUCLEOTIDE SEQUENCE [LARGE SCALE GENOMIC DNA]</scope>
    <source>
        <strain evidence="2 3">NBRC 100334</strain>
    </source>
</reference>
<feature type="compositionally biased region" description="Low complexity" evidence="1">
    <location>
        <begin position="1"/>
        <end position="16"/>
    </location>
</feature>
<evidence type="ECO:0000313" key="2">
    <source>
        <dbReference type="EMBL" id="GEL70150.1"/>
    </source>
</evidence>
<feature type="compositionally biased region" description="Gly residues" evidence="1">
    <location>
        <begin position="17"/>
        <end position="32"/>
    </location>
</feature>
<name>A0A511H9F9_9BACT</name>
<evidence type="ECO:0000256" key="1">
    <source>
        <dbReference type="SAM" id="MobiDB-lite"/>
    </source>
</evidence>
<proteinExistence type="predicted"/>
<dbReference type="EMBL" id="BJVY01000008">
    <property type="protein sequence ID" value="GEL70150.1"/>
    <property type="molecule type" value="Genomic_DNA"/>
</dbReference>
<organism evidence="2 3">
    <name type="scientific">Myxococcus virescens</name>
    <dbReference type="NCBI Taxonomy" id="83456"/>
    <lineage>
        <taxon>Bacteria</taxon>
        <taxon>Pseudomonadati</taxon>
        <taxon>Myxococcota</taxon>
        <taxon>Myxococcia</taxon>
        <taxon>Myxococcales</taxon>
        <taxon>Cystobacterineae</taxon>
        <taxon>Myxococcaceae</taxon>
        <taxon>Myxococcus</taxon>
    </lineage>
</organism>
<evidence type="ECO:0000313" key="3">
    <source>
        <dbReference type="Proteomes" id="UP000321224"/>
    </source>
</evidence>
<comment type="caution">
    <text evidence="2">The sequence shown here is derived from an EMBL/GenBank/DDBJ whole genome shotgun (WGS) entry which is preliminary data.</text>
</comment>
<accession>A0A511H9F9</accession>
<gene>
    <name evidence="2" type="ORF">MVI01_19340</name>
</gene>
<protein>
    <submittedName>
        <fullName evidence="2">Uncharacterized protein</fullName>
    </submittedName>
</protein>
<sequence>MCVIGSESTATLSTSGSGAGAGSTGAVGGGVGTVHTSGRGARADDSKRSAFQPGGALAGFAGDSAARGSFATAARGGSEGRGRGLSLTFVAMVEESRCAWG</sequence>